<protein>
    <submittedName>
        <fullName evidence="3">Glycosyltransferase family 1 protein</fullName>
    </submittedName>
</protein>
<dbReference type="Pfam" id="PF00534">
    <property type="entry name" value="Glycos_transf_1"/>
    <property type="match status" value="1"/>
</dbReference>
<dbReference type="SUPFAM" id="SSF53756">
    <property type="entry name" value="UDP-Glycosyltransferase/glycogen phosphorylase"/>
    <property type="match status" value="1"/>
</dbReference>
<dbReference type="Pfam" id="PF13439">
    <property type="entry name" value="Glyco_transf_4"/>
    <property type="match status" value="1"/>
</dbReference>
<dbReference type="InterPro" id="IPR001296">
    <property type="entry name" value="Glyco_trans_1"/>
</dbReference>
<dbReference type="Proteomes" id="UP000265540">
    <property type="component" value="Unassembled WGS sequence"/>
</dbReference>
<comment type="caution">
    <text evidence="3">The sequence shown here is derived from an EMBL/GenBank/DDBJ whole genome shotgun (WGS) entry which is preliminary data.</text>
</comment>
<name>A0A3A4ZGQ3_UNCKA</name>
<dbReference type="PANTHER" id="PTHR45947:SF3">
    <property type="entry name" value="SULFOQUINOVOSYL TRANSFERASE SQD2"/>
    <property type="match status" value="1"/>
</dbReference>
<accession>A0A3A4ZGQ3</accession>
<keyword evidence="3" id="KW-0808">Transferase</keyword>
<dbReference type="GO" id="GO:0016757">
    <property type="term" value="F:glycosyltransferase activity"/>
    <property type="evidence" value="ECO:0007669"/>
    <property type="project" value="InterPro"/>
</dbReference>
<dbReference type="EMBL" id="QZJF01000002">
    <property type="protein sequence ID" value="RJR28269.1"/>
    <property type="molecule type" value="Genomic_DNA"/>
</dbReference>
<dbReference type="InterPro" id="IPR028098">
    <property type="entry name" value="Glyco_trans_4-like_N"/>
</dbReference>
<dbReference type="AlphaFoldDB" id="A0A3A4ZGQ3"/>
<sequence length="401" mass="45638">MKKLRILMINDELGEYGGAAVYMYNVKYHLESMGHIVKIMGSDALIESVFDDNTFIFKSFKKHPVLRYLTYFFNPSAIILLRKVLKNFQPDVVHINNFLNYASPSILIPLKRVPTVVTAHEYKLICPRGNLEYHTGYYFNSKCKSCVGWLRFWPEKLKYAFLRKFIKNIDYFIAPSEFMRDLLTKSGYNPVSTIYNGITPLPYSRINNFRCILYVGNLLKIKGVDNFLKSAAILLKKFPDMRFNIAGGGPEKEKLSNLADSLGIKSSVTFLGHVQNSAIKELYHNNTVVVCPSITPENLPTVIIEAMFTGRVVVASDIGGIPELINNNETGYLVKTNDYKQIADVVENLITNTDRLQDISVKARIFASDTFDMQKHLERLVSVYKIALDSKNNVISEKPIN</sequence>
<evidence type="ECO:0000259" key="1">
    <source>
        <dbReference type="Pfam" id="PF00534"/>
    </source>
</evidence>
<reference evidence="3 4" key="1">
    <citation type="journal article" date="2017" name="ISME J.">
        <title>Energy and carbon metabolisms in a deep terrestrial subsurface fluid microbial community.</title>
        <authorList>
            <person name="Momper L."/>
            <person name="Jungbluth S.P."/>
            <person name="Lee M.D."/>
            <person name="Amend J.P."/>
        </authorList>
    </citation>
    <scope>NUCLEOTIDE SEQUENCE [LARGE SCALE GENOMIC DNA]</scope>
    <source>
        <strain evidence="3">SURF_46</strain>
    </source>
</reference>
<evidence type="ECO:0000313" key="4">
    <source>
        <dbReference type="Proteomes" id="UP000265540"/>
    </source>
</evidence>
<organism evidence="3 4">
    <name type="scientific">candidate division WWE3 bacterium</name>
    <dbReference type="NCBI Taxonomy" id="2053526"/>
    <lineage>
        <taxon>Bacteria</taxon>
        <taxon>Katanobacteria</taxon>
    </lineage>
</organism>
<evidence type="ECO:0000259" key="2">
    <source>
        <dbReference type="Pfam" id="PF13439"/>
    </source>
</evidence>
<dbReference type="Gene3D" id="3.40.50.2000">
    <property type="entry name" value="Glycogen Phosphorylase B"/>
    <property type="match status" value="2"/>
</dbReference>
<feature type="domain" description="Glycosyltransferase subfamily 4-like N-terminal" evidence="2">
    <location>
        <begin position="16"/>
        <end position="198"/>
    </location>
</feature>
<proteinExistence type="predicted"/>
<dbReference type="InterPro" id="IPR050194">
    <property type="entry name" value="Glycosyltransferase_grp1"/>
</dbReference>
<gene>
    <name evidence="3" type="ORF">C4561_00200</name>
</gene>
<evidence type="ECO:0000313" key="3">
    <source>
        <dbReference type="EMBL" id="RJR28269.1"/>
    </source>
</evidence>
<dbReference type="PANTHER" id="PTHR45947">
    <property type="entry name" value="SULFOQUINOVOSYL TRANSFERASE SQD2"/>
    <property type="match status" value="1"/>
</dbReference>
<feature type="domain" description="Glycosyl transferase family 1" evidence="1">
    <location>
        <begin position="209"/>
        <end position="364"/>
    </location>
</feature>
<dbReference type="CDD" id="cd03801">
    <property type="entry name" value="GT4_PimA-like"/>
    <property type="match status" value="1"/>
</dbReference>